<reference evidence="3 4" key="1">
    <citation type="submission" date="2018-03" db="EMBL/GenBank/DDBJ databases">
        <authorList>
            <person name="Gully D."/>
        </authorList>
    </citation>
    <scope>NUCLEOTIDE SEQUENCE [LARGE SCALE GENOMIC DNA]</scope>
    <source>
        <strain evidence="3">ORS3257</strain>
    </source>
</reference>
<proteinExistence type="predicted"/>
<dbReference type="Proteomes" id="UP000246085">
    <property type="component" value="Chromosome BRAD3257"/>
</dbReference>
<dbReference type="SUPFAM" id="SSF51182">
    <property type="entry name" value="RmlC-like cupins"/>
    <property type="match status" value="1"/>
</dbReference>
<keyword evidence="1" id="KW-0732">Signal</keyword>
<feature type="domain" description="Cupin type-2" evidence="2">
    <location>
        <begin position="45"/>
        <end position="96"/>
    </location>
</feature>
<evidence type="ECO:0000313" key="3">
    <source>
        <dbReference type="EMBL" id="SPP93124.1"/>
    </source>
</evidence>
<dbReference type="InterPro" id="IPR013096">
    <property type="entry name" value="Cupin_2"/>
</dbReference>
<evidence type="ECO:0000259" key="2">
    <source>
        <dbReference type="Pfam" id="PF07883"/>
    </source>
</evidence>
<feature type="chain" id="PRO_5015583166" description="Cupin type-2 domain-containing protein" evidence="1">
    <location>
        <begin position="20"/>
        <end position="128"/>
    </location>
</feature>
<gene>
    <name evidence="3" type="ORF">BRAD3257_2028</name>
</gene>
<accession>A0A2U3PVG5</accession>
<dbReference type="Pfam" id="PF07883">
    <property type="entry name" value="Cupin_2"/>
    <property type="match status" value="1"/>
</dbReference>
<name>A0A2U3PVG5_9BRAD</name>
<evidence type="ECO:0000256" key="1">
    <source>
        <dbReference type="SAM" id="SignalP"/>
    </source>
</evidence>
<protein>
    <recommendedName>
        <fullName evidence="2">Cupin type-2 domain-containing protein</fullName>
    </recommendedName>
</protein>
<dbReference type="KEGG" id="bvz:BRAD3257_2028"/>
<dbReference type="Gene3D" id="2.60.120.10">
    <property type="entry name" value="Jelly Rolls"/>
    <property type="match status" value="1"/>
</dbReference>
<dbReference type="RefSeq" id="WP_122401568.1">
    <property type="nucleotide sequence ID" value="NZ_LS398110.1"/>
</dbReference>
<feature type="signal peptide" evidence="1">
    <location>
        <begin position="1"/>
        <end position="19"/>
    </location>
</feature>
<dbReference type="InterPro" id="IPR011051">
    <property type="entry name" value="RmlC_Cupin_sf"/>
</dbReference>
<dbReference type="AlphaFoldDB" id="A0A2U3PVG5"/>
<evidence type="ECO:0000313" key="4">
    <source>
        <dbReference type="Proteomes" id="UP000246085"/>
    </source>
</evidence>
<dbReference type="InterPro" id="IPR014710">
    <property type="entry name" value="RmlC-like_jellyroll"/>
</dbReference>
<organism evidence="3 4">
    <name type="scientific">Bradyrhizobium vignae</name>
    <dbReference type="NCBI Taxonomy" id="1549949"/>
    <lineage>
        <taxon>Bacteria</taxon>
        <taxon>Pseudomonadati</taxon>
        <taxon>Pseudomonadota</taxon>
        <taxon>Alphaproteobacteria</taxon>
        <taxon>Hyphomicrobiales</taxon>
        <taxon>Nitrobacteraceae</taxon>
        <taxon>Bradyrhizobium</taxon>
    </lineage>
</organism>
<sequence>MKTTFGLLLAVLLSLPANAQDSPFRKELKRADLTGTNLEVITSISEIKPGESSTLHIHHGEESFYVLEGGTIERPDGQQVPFPTATTGINVRDMPHGAFKVVGDATIKILTVHIVDKGKPLYDRSPSK</sequence>
<dbReference type="EMBL" id="LS398110">
    <property type="protein sequence ID" value="SPP93124.1"/>
    <property type="molecule type" value="Genomic_DNA"/>
</dbReference>